<dbReference type="InterPro" id="IPR010985">
    <property type="entry name" value="Ribbon_hlx_hlx"/>
</dbReference>
<organism evidence="1 2">
    <name type="scientific">candidate division KSB3 bacterium</name>
    <dbReference type="NCBI Taxonomy" id="2044937"/>
    <lineage>
        <taxon>Bacteria</taxon>
        <taxon>candidate division KSB3</taxon>
    </lineage>
</organism>
<evidence type="ECO:0000313" key="1">
    <source>
        <dbReference type="EMBL" id="MBD3323568.1"/>
    </source>
</evidence>
<sequence>MKNNLLHYKGYYGSVEYSAEDHVFFGKIEYINDLVTFEATDVDGLHQAFQDAVDQYLARCEQLQRAPQKTFKGRFNVRIAPELHKQASLVAAQHHISLNKLVEQAISHEVARYDHSS</sequence>
<dbReference type="Proteomes" id="UP000649604">
    <property type="component" value="Unassembled WGS sequence"/>
</dbReference>
<dbReference type="AlphaFoldDB" id="A0A9D5JSR5"/>
<dbReference type="GO" id="GO:0006355">
    <property type="term" value="P:regulation of DNA-templated transcription"/>
    <property type="evidence" value="ECO:0007669"/>
    <property type="project" value="InterPro"/>
</dbReference>
<dbReference type="SUPFAM" id="SSF143100">
    <property type="entry name" value="TTHA1013/TTHA0281-like"/>
    <property type="match status" value="1"/>
</dbReference>
<accession>A0A9D5JSR5</accession>
<gene>
    <name evidence="1" type="ORF">GF339_03225</name>
</gene>
<protein>
    <submittedName>
        <fullName evidence="1">Toxin-antitoxin system HicB family antitoxin</fullName>
    </submittedName>
</protein>
<dbReference type="InterPro" id="IPR035069">
    <property type="entry name" value="TTHA1013/TTHA0281-like"/>
</dbReference>
<proteinExistence type="predicted"/>
<reference evidence="1" key="1">
    <citation type="submission" date="2019-11" db="EMBL/GenBank/DDBJ databases">
        <title>Microbial mats filling the niche in hypersaline microbial mats.</title>
        <authorList>
            <person name="Wong H.L."/>
            <person name="Macleod F.I."/>
            <person name="White R.A. III"/>
            <person name="Burns B.P."/>
        </authorList>
    </citation>
    <scope>NUCLEOTIDE SEQUENCE</scope>
    <source>
        <strain evidence="1">Rbin_158</strain>
    </source>
</reference>
<name>A0A9D5JSR5_9BACT</name>
<dbReference type="EMBL" id="WJJP01000096">
    <property type="protein sequence ID" value="MBD3323568.1"/>
    <property type="molecule type" value="Genomic_DNA"/>
</dbReference>
<dbReference type="SUPFAM" id="SSF47598">
    <property type="entry name" value="Ribbon-helix-helix"/>
    <property type="match status" value="1"/>
</dbReference>
<dbReference type="InterPro" id="IPR008651">
    <property type="entry name" value="Uncharacterised_HicB"/>
</dbReference>
<evidence type="ECO:0000313" key="2">
    <source>
        <dbReference type="Proteomes" id="UP000649604"/>
    </source>
</evidence>
<dbReference type="Pfam" id="PF05534">
    <property type="entry name" value="HicB"/>
    <property type="match status" value="1"/>
</dbReference>
<comment type="caution">
    <text evidence="1">The sequence shown here is derived from an EMBL/GenBank/DDBJ whole genome shotgun (WGS) entry which is preliminary data.</text>
</comment>